<dbReference type="SUPFAM" id="SSF103515">
    <property type="entry name" value="Autotransporter"/>
    <property type="match status" value="1"/>
</dbReference>
<proteinExistence type="predicted"/>
<evidence type="ECO:0000259" key="1">
    <source>
        <dbReference type="PROSITE" id="PS51208"/>
    </source>
</evidence>
<reference evidence="2 3" key="1">
    <citation type="submission" date="2023-07" db="EMBL/GenBank/DDBJ databases">
        <title>Comparative genomics of wheat-associated soil bacteria to identify genetic determinants of phenazine resistance.</title>
        <authorList>
            <person name="Mouncey N."/>
        </authorList>
    </citation>
    <scope>NUCLEOTIDE SEQUENCE [LARGE SCALE GENOMIC DNA]</scope>
    <source>
        <strain evidence="2 3">W4I11</strain>
    </source>
</reference>
<gene>
    <name evidence="2" type="ORF">QFZ34_001685</name>
</gene>
<dbReference type="InterPro" id="IPR006315">
    <property type="entry name" value="OM_autotransptr_brl_dom"/>
</dbReference>
<dbReference type="PROSITE" id="PS51208">
    <property type="entry name" value="AUTOTRANSPORTER"/>
    <property type="match status" value="1"/>
</dbReference>
<keyword evidence="3" id="KW-1185">Reference proteome</keyword>
<protein>
    <submittedName>
        <fullName evidence="2">Outer membrane autotransporter protein</fullName>
    </submittedName>
</protein>
<accession>A0ABU0S9U5</accession>
<dbReference type="InterPro" id="IPR051551">
    <property type="entry name" value="Autotransporter_adhesion"/>
</dbReference>
<dbReference type="PANTHER" id="PTHR35037">
    <property type="entry name" value="C-TERMINAL REGION OF AIDA-LIKE PROTEIN"/>
    <property type="match status" value="1"/>
</dbReference>
<dbReference type="NCBIfam" id="TIGR01414">
    <property type="entry name" value="autotrans_barl"/>
    <property type="match status" value="1"/>
</dbReference>
<dbReference type="SMART" id="SM00869">
    <property type="entry name" value="Autotransporter"/>
    <property type="match status" value="1"/>
</dbReference>
<name>A0ABU0S9U5_9HYPH</name>
<organism evidence="2 3">
    <name type="scientific">Phyllobacterium ifriqiyense</name>
    <dbReference type="NCBI Taxonomy" id="314238"/>
    <lineage>
        <taxon>Bacteria</taxon>
        <taxon>Pseudomonadati</taxon>
        <taxon>Pseudomonadota</taxon>
        <taxon>Alphaproteobacteria</taxon>
        <taxon>Hyphomicrobiales</taxon>
        <taxon>Phyllobacteriaceae</taxon>
        <taxon>Phyllobacterium</taxon>
    </lineage>
</organism>
<dbReference type="Proteomes" id="UP001237780">
    <property type="component" value="Unassembled WGS sequence"/>
</dbReference>
<evidence type="ECO:0000313" key="2">
    <source>
        <dbReference type="EMBL" id="MDQ0996503.1"/>
    </source>
</evidence>
<dbReference type="PANTHER" id="PTHR35037:SF3">
    <property type="entry name" value="C-TERMINAL REGION OF AIDA-LIKE PROTEIN"/>
    <property type="match status" value="1"/>
</dbReference>
<dbReference type="Gene3D" id="2.40.128.130">
    <property type="entry name" value="Autotransporter beta-domain"/>
    <property type="match status" value="1"/>
</dbReference>
<dbReference type="EMBL" id="JAUSZT010000003">
    <property type="protein sequence ID" value="MDQ0996503.1"/>
    <property type="molecule type" value="Genomic_DNA"/>
</dbReference>
<dbReference type="Pfam" id="PF03797">
    <property type="entry name" value="Autotransporter"/>
    <property type="match status" value="1"/>
</dbReference>
<dbReference type="InterPro" id="IPR036709">
    <property type="entry name" value="Autotransporte_beta_dom_sf"/>
</dbReference>
<dbReference type="InterPro" id="IPR005546">
    <property type="entry name" value="Autotransporte_beta"/>
</dbReference>
<evidence type="ECO:0000313" key="3">
    <source>
        <dbReference type="Proteomes" id="UP001237780"/>
    </source>
</evidence>
<feature type="domain" description="Autotransporter" evidence="1">
    <location>
        <begin position="1"/>
        <end position="216"/>
    </location>
</feature>
<comment type="caution">
    <text evidence="2">The sequence shown here is derived from an EMBL/GenBank/DDBJ whole genome shotgun (WGS) entry which is preliminary data.</text>
</comment>
<sequence>MLPQYSAMVRLNGRIWLWRNADLLAQNGFYVDGQVQVTWYETDIGSDMLGRSLANDNDGFGYSLSLETGKRIALAGNWSVTPQAQLAYSNLDFDSFTDPFGARVSMDRSESLKGRVGVAAEYQNAWQDASGRMARSNVYGLANLYHEFLDGSDVDVAGVNFANETDRTWGGIGAGGSYSWADDKYSIFGEVSLNASLSNFADSYSVNGTTGFKVKF</sequence>